<feature type="transmembrane region" description="Helical" evidence="19">
    <location>
        <begin position="40"/>
        <end position="60"/>
    </location>
</feature>
<keyword evidence="21" id="KW-1185">Reference proteome</keyword>
<evidence type="ECO:0000256" key="10">
    <source>
        <dbReference type="ARBA" id="ARBA00022692"/>
    </source>
</evidence>
<organism evidence="20 21">
    <name type="scientific">Neoaquamicrobium sediminum</name>
    <dbReference type="NCBI Taxonomy" id="1849104"/>
    <lineage>
        <taxon>Bacteria</taxon>
        <taxon>Pseudomonadati</taxon>
        <taxon>Pseudomonadota</taxon>
        <taxon>Alphaproteobacteria</taxon>
        <taxon>Hyphomicrobiales</taxon>
        <taxon>Phyllobacteriaceae</taxon>
        <taxon>Neoaquamicrobium</taxon>
    </lineage>
</organism>
<keyword evidence="8 19" id="KW-0169">Cobalamin biosynthesis</keyword>
<dbReference type="HAMAP" id="MF_00719">
    <property type="entry name" value="CobS"/>
    <property type="match status" value="1"/>
</dbReference>
<evidence type="ECO:0000256" key="6">
    <source>
        <dbReference type="ARBA" id="ARBA00015850"/>
    </source>
</evidence>
<dbReference type="Pfam" id="PF02654">
    <property type="entry name" value="CobS"/>
    <property type="match status" value="1"/>
</dbReference>
<evidence type="ECO:0000313" key="21">
    <source>
        <dbReference type="Proteomes" id="UP001559025"/>
    </source>
</evidence>
<feature type="transmembrane region" description="Helical" evidence="19">
    <location>
        <begin position="67"/>
        <end position="85"/>
    </location>
</feature>
<gene>
    <name evidence="19 20" type="primary">cobS</name>
    <name evidence="20" type="ORF">V1479_20315</name>
</gene>
<evidence type="ECO:0000256" key="9">
    <source>
        <dbReference type="ARBA" id="ARBA00022679"/>
    </source>
</evidence>
<evidence type="ECO:0000256" key="14">
    <source>
        <dbReference type="ARBA" id="ARBA00025228"/>
    </source>
</evidence>
<dbReference type="NCBIfam" id="TIGR00317">
    <property type="entry name" value="cobS"/>
    <property type="match status" value="1"/>
</dbReference>
<evidence type="ECO:0000256" key="4">
    <source>
        <dbReference type="ARBA" id="ARBA00010561"/>
    </source>
</evidence>
<keyword evidence="13 19" id="KW-0472">Membrane</keyword>
<evidence type="ECO:0000256" key="2">
    <source>
        <dbReference type="ARBA" id="ARBA00004651"/>
    </source>
</evidence>
<keyword evidence="7 19" id="KW-1003">Cell membrane</keyword>
<accession>A0ABV3WY95</accession>
<reference evidence="20 21" key="1">
    <citation type="submission" date="2024-01" db="EMBL/GenBank/DDBJ databases">
        <title>New evidence supports the origin of RcGTA from prophage.</title>
        <authorList>
            <person name="Xu Y."/>
            <person name="Liu B."/>
            <person name="Chen F."/>
        </authorList>
    </citation>
    <scope>NUCLEOTIDE SEQUENCE [LARGE SCALE GENOMIC DNA]</scope>
    <source>
        <strain evidence="20 21">CBW1107-2</strain>
    </source>
</reference>
<evidence type="ECO:0000256" key="12">
    <source>
        <dbReference type="ARBA" id="ARBA00022989"/>
    </source>
</evidence>
<dbReference type="PANTHER" id="PTHR34148">
    <property type="entry name" value="ADENOSYLCOBINAMIDE-GDP RIBAZOLETRANSFERASE"/>
    <property type="match status" value="1"/>
</dbReference>
<evidence type="ECO:0000256" key="11">
    <source>
        <dbReference type="ARBA" id="ARBA00022842"/>
    </source>
</evidence>
<dbReference type="RefSeq" id="WP_368804542.1">
    <property type="nucleotide sequence ID" value="NZ_JAZHFV010000006.1"/>
</dbReference>
<comment type="cofactor">
    <cofactor evidence="1 19">
        <name>Mg(2+)</name>
        <dbReference type="ChEBI" id="CHEBI:18420"/>
    </cofactor>
</comment>
<feature type="transmembrane region" description="Helical" evidence="19">
    <location>
        <begin position="187"/>
        <end position="220"/>
    </location>
</feature>
<keyword evidence="10 19" id="KW-0812">Transmembrane</keyword>
<evidence type="ECO:0000256" key="13">
    <source>
        <dbReference type="ARBA" id="ARBA00023136"/>
    </source>
</evidence>
<dbReference type="GO" id="GO:0051073">
    <property type="term" value="F:adenosylcobinamide-GDP ribazoletransferase activity"/>
    <property type="evidence" value="ECO:0007669"/>
    <property type="project" value="UniProtKB-EC"/>
</dbReference>
<evidence type="ECO:0000256" key="1">
    <source>
        <dbReference type="ARBA" id="ARBA00001946"/>
    </source>
</evidence>
<evidence type="ECO:0000256" key="16">
    <source>
        <dbReference type="ARBA" id="ARBA00032853"/>
    </source>
</evidence>
<evidence type="ECO:0000256" key="18">
    <source>
        <dbReference type="ARBA" id="ARBA00049504"/>
    </source>
</evidence>
<protein>
    <recommendedName>
        <fullName evidence="6 19">Adenosylcobinamide-GDP ribazoletransferase</fullName>
        <ecNumber evidence="5 19">2.7.8.26</ecNumber>
    </recommendedName>
    <alternativeName>
        <fullName evidence="16 19">Cobalamin synthase</fullName>
    </alternativeName>
    <alternativeName>
        <fullName evidence="15 19">Cobalamin-5'-phosphate synthase</fullName>
    </alternativeName>
</protein>
<evidence type="ECO:0000256" key="15">
    <source>
        <dbReference type="ARBA" id="ARBA00032605"/>
    </source>
</evidence>
<sequence length="256" mass="25765">MASSPPDPKALLADIGCCVGFYTRLPIPDPGERDFATAQWAAPVAGAVVGLVIGVTLWLSLATGLPATLAAAVALAAGAVLTGALHEDGLADVADGFGGGQTRERKLEIMKDSRVGTYGVIALVLSLLMRWSALAALAASGTFTMIAVVVGAHAASRAAIPMFMARVPAARPNGLSAGVGRVTSQPALYAAAIGFALLLPGGFAFALVSALLVIVLSLGLEQLARRQIGGQTGDVLGTLQQGCEIAVLATAVTILI</sequence>
<comment type="similarity">
    <text evidence="4 19">Belongs to the CobS family.</text>
</comment>
<comment type="caution">
    <text evidence="19">Lacks conserved residue(s) required for the propagation of feature annotation.</text>
</comment>
<dbReference type="PANTHER" id="PTHR34148:SF1">
    <property type="entry name" value="ADENOSYLCOBINAMIDE-GDP RIBAZOLETRANSFERASE"/>
    <property type="match status" value="1"/>
</dbReference>
<evidence type="ECO:0000256" key="19">
    <source>
        <dbReference type="HAMAP-Rule" id="MF_00719"/>
    </source>
</evidence>
<evidence type="ECO:0000256" key="3">
    <source>
        <dbReference type="ARBA" id="ARBA00004663"/>
    </source>
</evidence>
<comment type="catalytic activity">
    <reaction evidence="18 19">
        <text>alpha-ribazole 5'-phosphate + adenosylcob(III)inamide-GDP = adenosylcob(III)alamin 5'-phosphate + GMP + H(+)</text>
        <dbReference type="Rhea" id="RHEA:23560"/>
        <dbReference type="ChEBI" id="CHEBI:15378"/>
        <dbReference type="ChEBI" id="CHEBI:57918"/>
        <dbReference type="ChEBI" id="CHEBI:58115"/>
        <dbReference type="ChEBI" id="CHEBI:60487"/>
        <dbReference type="ChEBI" id="CHEBI:60493"/>
        <dbReference type="EC" id="2.7.8.26"/>
    </reaction>
</comment>
<evidence type="ECO:0000313" key="20">
    <source>
        <dbReference type="EMBL" id="MEX4009664.1"/>
    </source>
</evidence>
<comment type="caution">
    <text evidence="20">The sequence shown here is derived from an EMBL/GenBank/DDBJ whole genome shotgun (WGS) entry which is preliminary data.</text>
</comment>
<dbReference type="Proteomes" id="UP001559025">
    <property type="component" value="Unassembled WGS sequence"/>
</dbReference>
<comment type="function">
    <text evidence="14 19">Joins adenosylcobinamide-GDP and alpha-ribazole to generate adenosylcobalamin (Ado-cobalamin). Also synthesizes adenosylcobalamin 5'-phosphate from adenosylcobinamide-GDP and alpha-ribazole 5'-phosphate.</text>
</comment>
<keyword evidence="12 19" id="KW-1133">Transmembrane helix</keyword>
<evidence type="ECO:0000256" key="7">
    <source>
        <dbReference type="ARBA" id="ARBA00022475"/>
    </source>
</evidence>
<keyword evidence="9 19" id="KW-0808">Transferase</keyword>
<dbReference type="EMBL" id="JAZHFV010000006">
    <property type="protein sequence ID" value="MEX4009664.1"/>
    <property type="molecule type" value="Genomic_DNA"/>
</dbReference>
<evidence type="ECO:0000256" key="17">
    <source>
        <dbReference type="ARBA" id="ARBA00048623"/>
    </source>
</evidence>
<name>A0ABV3WY95_9HYPH</name>
<dbReference type="EC" id="2.7.8.26" evidence="5 19"/>
<evidence type="ECO:0000256" key="8">
    <source>
        <dbReference type="ARBA" id="ARBA00022573"/>
    </source>
</evidence>
<keyword evidence="11 19" id="KW-0460">Magnesium</keyword>
<proteinExistence type="inferred from homology"/>
<comment type="catalytic activity">
    <reaction evidence="17 19">
        <text>alpha-ribazole + adenosylcob(III)inamide-GDP = adenosylcob(III)alamin + GMP + H(+)</text>
        <dbReference type="Rhea" id="RHEA:16049"/>
        <dbReference type="ChEBI" id="CHEBI:10329"/>
        <dbReference type="ChEBI" id="CHEBI:15378"/>
        <dbReference type="ChEBI" id="CHEBI:18408"/>
        <dbReference type="ChEBI" id="CHEBI:58115"/>
        <dbReference type="ChEBI" id="CHEBI:60487"/>
        <dbReference type="EC" id="2.7.8.26"/>
    </reaction>
</comment>
<dbReference type="InterPro" id="IPR003805">
    <property type="entry name" value="CobS"/>
</dbReference>
<comment type="pathway">
    <text evidence="3 19">Cofactor biosynthesis; adenosylcobalamin biosynthesis; adenosylcobalamin from cob(II)yrinate a,c-diamide: step 7/7.</text>
</comment>
<comment type="subcellular location">
    <subcellularLocation>
        <location evidence="2 19">Cell membrane</location>
        <topology evidence="2 19">Multi-pass membrane protein</topology>
    </subcellularLocation>
</comment>
<evidence type="ECO:0000256" key="5">
    <source>
        <dbReference type="ARBA" id="ARBA00013200"/>
    </source>
</evidence>